<dbReference type="SUPFAM" id="SSF51905">
    <property type="entry name" value="FAD/NAD(P)-binding domain"/>
    <property type="match status" value="1"/>
</dbReference>
<evidence type="ECO:0000256" key="5">
    <source>
        <dbReference type="ARBA" id="ARBA00023027"/>
    </source>
</evidence>
<keyword evidence="8" id="KW-1185">Reference proteome</keyword>
<reference evidence="7 8" key="1">
    <citation type="journal article" date="2019" name="Int. J. Syst. Evol. Microbiol.">
        <title>The Global Catalogue of Microorganisms (GCM) 10K type strain sequencing project: providing services to taxonomists for standard genome sequencing and annotation.</title>
        <authorList>
            <consortium name="The Broad Institute Genomics Platform"/>
            <consortium name="The Broad Institute Genome Sequencing Center for Infectious Disease"/>
            <person name="Wu L."/>
            <person name="Ma J."/>
        </authorList>
    </citation>
    <scope>NUCLEOTIDE SEQUENCE [LARGE SCALE GENOMIC DNA]</scope>
    <source>
        <strain evidence="7 8">JCM 16373</strain>
    </source>
</reference>
<dbReference type="PRINTS" id="PR00368">
    <property type="entry name" value="FADPNR"/>
</dbReference>
<protein>
    <submittedName>
        <fullName evidence="7">NAD(P)/FAD-dependent oxidoreductase</fullName>
    </submittedName>
</protein>
<dbReference type="Proteomes" id="UP001501447">
    <property type="component" value="Unassembled WGS sequence"/>
</dbReference>
<evidence type="ECO:0000256" key="1">
    <source>
        <dbReference type="ARBA" id="ARBA00005272"/>
    </source>
</evidence>
<dbReference type="InterPro" id="IPR036188">
    <property type="entry name" value="FAD/NAD-bd_sf"/>
</dbReference>
<dbReference type="PRINTS" id="PR00411">
    <property type="entry name" value="PNDRDTASEI"/>
</dbReference>
<name>A0ABN3Q007_9ACTN</name>
<keyword evidence="5" id="KW-0520">NAD</keyword>
<organism evidence="7 8">
    <name type="scientific">Streptomyces axinellae</name>
    <dbReference type="NCBI Taxonomy" id="552788"/>
    <lineage>
        <taxon>Bacteria</taxon>
        <taxon>Bacillati</taxon>
        <taxon>Actinomycetota</taxon>
        <taxon>Actinomycetes</taxon>
        <taxon>Kitasatosporales</taxon>
        <taxon>Streptomycetaceae</taxon>
        <taxon>Streptomyces</taxon>
    </lineage>
</organism>
<dbReference type="Gene3D" id="3.50.50.100">
    <property type="match status" value="1"/>
</dbReference>
<proteinExistence type="inferred from homology"/>
<evidence type="ECO:0000313" key="7">
    <source>
        <dbReference type="EMBL" id="GAA2610065.1"/>
    </source>
</evidence>
<accession>A0ABN3Q007</accession>
<keyword evidence="3" id="KW-0274">FAD</keyword>
<dbReference type="PANTHER" id="PTHR43706">
    <property type="entry name" value="NADH DEHYDROGENASE"/>
    <property type="match status" value="1"/>
</dbReference>
<feature type="domain" description="FAD/NAD(P)-binding" evidence="6">
    <location>
        <begin position="5"/>
        <end position="327"/>
    </location>
</feature>
<comment type="caution">
    <text evidence="7">The sequence shown here is derived from an EMBL/GenBank/DDBJ whole genome shotgun (WGS) entry which is preliminary data.</text>
</comment>
<keyword evidence="4" id="KW-0560">Oxidoreductase</keyword>
<evidence type="ECO:0000256" key="3">
    <source>
        <dbReference type="ARBA" id="ARBA00022827"/>
    </source>
</evidence>
<evidence type="ECO:0000256" key="2">
    <source>
        <dbReference type="ARBA" id="ARBA00022630"/>
    </source>
</evidence>
<dbReference type="InterPro" id="IPR045024">
    <property type="entry name" value="NDH-2"/>
</dbReference>
<keyword evidence="2" id="KW-0285">Flavoprotein</keyword>
<dbReference type="PANTHER" id="PTHR43706:SF45">
    <property type="entry name" value="NADH DEHYDROGENASE-LIKE PROTEIN RV1812C"/>
    <property type="match status" value="1"/>
</dbReference>
<gene>
    <name evidence="7" type="ORF">GCM10009863_24540</name>
</gene>
<comment type="similarity">
    <text evidence="1">Belongs to the NADH dehydrogenase family.</text>
</comment>
<evidence type="ECO:0000259" key="6">
    <source>
        <dbReference type="Pfam" id="PF07992"/>
    </source>
</evidence>
<dbReference type="EMBL" id="BAAARJ010000007">
    <property type="protein sequence ID" value="GAA2610065.1"/>
    <property type="molecule type" value="Genomic_DNA"/>
</dbReference>
<evidence type="ECO:0000256" key="4">
    <source>
        <dbReference type="ARBA" id="ARBA00023002"/>
    </source>
</evidence>
<dbReference type="InterPro" id="IPR023753">
    <property type="entry name" value="FAD/NAD-binding_dom"/>
</dbReference>
<dbReference type="Pfam" id="PF07992">
    <property type="entry name" value="Pyr_redox_2"/>
    <property type="match status" value="1"/>
</dbReference>
<sequence>MERTKVLIVGGGFAGVECARGLERGLKSGEAEVALVTPASYELYLPLLPQVAAGVLTPQSVAPPLRRLLHKTTIVPGMVIGIDPHDRACVIELISGEVVKRHYDHLVLTPGSVTRSLDIPGLDEQARGMKTLAEAAYVRDHVIAQLDLAAASSDEADRAQRLQFVVVGGGYAGTETVACLQRLTNAAAKRYPRLDPSLIKWHLLDIAPKLMPELGERLGRRAQQILRERGTDVSLGVSVAKVDEDKITLTDNRVLPSRTLIWTAGVAASPLIGILDAETIKGRLVVHSDLTVPGHPGVYALGDAAAVPDLTKTEGAVCAPTAQHAARQGRHMARNLLATLRGEPRTPYRHKDLGLVVDLGGTDAVARPLGYELSGLPAQFVARGYHLMALRSVTAKARTVANWTLNAVTGDDFLRTGFLSRRPATLQDMEATDAYLTPERARELTR</sequence>
<dbReference type="RefSeq" id="WP_344565159.1">
    <property type="nucleotide sequence ID" value="NZ_BAAARJ010000007.1"/>
</dbReference>
<evidence type="ECO:0000313" key="8">
    <source>
        <dbReference type="Proteomes" id="UP001501447"/>
    </source>
</evidence>